<evidence type="ECO:0000256" key="7">
    <source>
        <dbReference type="ARBA" id="ARBA00023163"/>
    </source>
</evidence>
<sequence length="465" mass="51631">MEWNSRTPSDWDWESLVVFSAKAVQIPKQLQSSNHDIEGDGGIDNGSVYSSGCGGFSGSDLGHGSSSKSSLSASADSSLKEGMHSFKPVDCFPINSSEKKELTSEDGTRNFPILGDSVASGIPMIGLKLGKRTYFENMCAPSTTKTSPFPVTTAPSATTTKRSRASYHSTQSSRCQVEGCNLDLKTAKDYHRRHRICESHSKSPKVIVAGMERRFCQQCSRFHDLSEFDEKKRSCRRRLSDHNARRRRPQPEEIQFNSARLSSSFYDSRRQMNLVLNRVPIPVANPTWQNTCGFKATQAGSSMIRPAKAGGIDRQLHLPTDEMLDATSMLRINSERVLSFGDSTSRLTNQGLEASAIVSNLDVAPDIRRALSLLSTNSWGLNEPESTSFDQLMHVNQTSVTQPVMHAELPSWAPSSSEHVRIEHPPSDPRMHSLDLYNNGNSQFQEFQLFKAPHESGCFYSKQIN</sequence>
<evidence type="ECO:0000256" key="5">
    <source>
        <dbReference type="ARBA" id="ARBA00023015"/>
    </source>
</evidence>
<keyword evidence="6" id="KW-0238">DNA-binding</keyword>
<evidence type="ECO:0000256" key="6">
    <source>
        <dbReference type="ARBA" id="ARBA00023125"/>
    </source>
</evidence>
<dbReference type="GO" id="GO:0005634">
    <property type="term" value="C:nucleus"/>
    <property type="evidence" value="ECO:0007669"/>
    <property type="project" value="UniProtKB-SubCell"/>
</dbReference>
<feature type="region of interest" description="Disordered" evidence="10">
    <location>
        <begin position="146"/>
        <end position="168"/>
    </location>
</feature>
<protein>
    <submittedName>
        <fullName evidence="12">Squamosa-binding protein-like 10</fullName>
    </submittedName>
</protein>
<name>A0A7G5CEJ5_PAESU</name>
<evidence type="ECO:0000256" key="3">
    <source>
        <dbReference type="ARBA" id="ARBA00022771"/>
    </source>
</evidence>
<keyword evidence="7" id="KW-0804">Transcription</keyword>
<proteinExistence type="evidence at transcript level"/>
<feature type="compositionally biased region" description="Basic and acidic residues" evidence="10">
    <location>
        <begin position="233"/>
        <end position="243"/>
    </location>
</feature>
<organism evidence="12">
    <name type="scientific">Paeonia suffruticosa</name>
    <name type="common">Tree peony</name>
    <name type="synonym">Paeonia moutan</name>
    <dbReference type="NCBI Taxonomy" id="45171"/>
    <lineage>
        <taxon>Eukaryota</taxon>
        <taxon>Viridiplantae</taxon>
        <taxon>Streptophyta</taxon>
        <taxon>Embryophyta</taxon>
        <taxon>Tracheophyta</taxon>
        <taxon>Spermatophyta</taxon>
        <taxon>Magnoliopsida</taxon>
        <taxon>eudicotyledons</taxon>
        <taxon>Gunneridae</taxon>
        <taxon>Pentapetalae</taxon>
        <taxon>Saxifragales</taxon>
        <taxon>Paeoniaceae</taxon>
        <taxon>Paeonia</taxon>
    </lineage>
</organism>
<evidence type="ECO:0000256" key="9">
    <source>
        <dbReference type="PROSITE-ProRule" id="PRU00470"/>
    </source>
</evidence>
<keyword evidence="5" id="KW-0805">Transcription regulation</keyword>
<evidence type="ECO:0000256" key="1">
    <source>
        <dbReference type="ARBA" id="ARBA00004123"/>
    </source>
</evidence>
<keyword evidence="2" id="KW-0479">Metal-binding</keyword>
<dbReference type="GO" id="GO:0003677">
    <property type="term" value="F:DNA binding"/>
    <property type="evidence" value="ECO:0007669"/>
    <property type="project" value="UniProtKB-KW"/>
</dbReference>
<dbReference type="InterPro" id="IPR004333">
    <property type="entry name" value="SBP_dom"/>
</dbReference>
<dbReference type="PANTHER" id="PTHR31251:SF74">
    <property type="entry name" value="SQUAMOSA PROMOTER-BINDING-LIKE PROTEIN 2"/>
    <property type="match status" value="1"/>
</dbReference>
<dbReference type="Pfam" id="PF03110">
    <property type="entry name" value="SBP"/>
    <property type="match status" value="1"/>
</dbReference>
<feature type="domain" description="SBP-type" evidence="11">
    <location>
        <begin position="172"/>
        <end position="249"/>
    </location>
</feature>
<keyword evidence="3 9" id="KW-0863">Zinc-finger</keyword>
<dbReference type="FunFam" id="4.10.1100.10:FF:000001">
    <property type="entry name" value="Squamosa promoter-binding-like protein 14"/>
    <property type="match status" value="1"/>
</dbReference>
<dbReference type="Gene3D" id="4.10.1100.10">
    <property type="entry name" value="Transcription factor, SBP-box domain"/>
    <property type="match status" value="1"/>
</dbReference>
<gene>
    <name evidence="12" type="primary">SPL10</name>
</gene>
<dbReference type="SMR" id="A0A7G5CEJ5"/>
<dbReference type="SUPFAM" id="SSF103612">
    <property type="entry name" value="SBT domain"/>
    <property type="match status" value="1"/>
</dbReference>
<evidence type="ECO:0000313" key="12">
    <source>
        <dbReference type="EMBL" id="QMV47673.1"/>
    </source>
</evidence>
<comment type="subcellular location">
    <subcellularLocation>
        <location evidence="1">Nucleus</location>
    </subcellularLocation>
</comment>
<evidence type="ECO:0000256" key="8">
    <source>
        <dbReference type="ARBA" id="ARBA00023242"/>
    </source>
</evidence>
<dbReference type="EMBL" id="MT239467">
    <property type="protein sequence ID" value="QMV47673.1"/>
    <property type="molecule type" value="mRNA"/>
</dbReference>
<evidence type="ECO:0000256" key="4">
    <source>
        <dbReference type="ARBA" id="ARBA00022833"/>
    </source>
</evidence>
<dbReference type="InterPro" id="IPR044817">
    <property type="entry name" value="SBP-like"/>
</dbReference>
<evidence type="ECO:0000256" key="2">
    <source>
        <dbReference type="ARBA" id="ARBA00022723"/>
    </source>
</evidence>
<dbReference type="InterPro" id="IPR036893">
    <property type="entry name" value="SBP_sf"/>
</dbReference>
<keyword evidence="8" id="KW-0539">Nucleus</keyword>
<dbReference type="PANTHER" id="PTHR31251">
    <property type="entry name" value="SQUAMOSA PROMOTER-BINDING-LIKE PROTEIN 4"/>
    <property type="match status" value="1"/>
</dbReference>
<keyword evidence="4" id="KW-0862">Zinc</keyword>
<dbReference type="PROSITE" id="PS51141">
    <property type="entry name" value="ZF_SBP"/>
    <property type="match status" value="1"/>
</dbReference>
<evidence type="ECO:0000259" key="11">
    <source>
        <dbReference type="PROSITE" id="PS51141"/>
    </source>
</evidence>
<dbReference type="GO" id="GO:0008270">
    <property type="term" value="F:zinc ion binding"/>
    <property type="evidence" value="ECO:0007669"/>
    <property type="project" value="UniProtKB-KW"/>
</dbReference>
<dbReference type="AlphaFoldDB" id="A0A7G5CEJ5"/>
<evidence type="ECO:0000256" key="10">
    <source>
        <dbReference type="SAM" id="MobiDB-lite"/>
    </source>
</evidence>
<accession>A0A7G5CEJ5</accession>
<reference evidence="12" key="1">
    <citation type="journal article" date="2020" name="Plant Cell">
        <title>Molecular characterization and expression analysis of the SQUAMOSA PROMOTER BINDING PROTEIN-LIKE gene family in Paeonia suffruticosa.</title>
        <authorList>
            <person name="Wang S."/>
            <person name="Ren X."/>
            <person name="Xue J."/>
            <person name="Xue Y."/>
            <person name="Cheng X."/>
            <person name="Hou X."/>
            <person name="Zhang X."/>
        </authorList>
    </citation>
    <scope>NUCLEOTIDE SEQUENCE</scope>
</reference>
<feature type="region of interest" description="Disordered" evidence="10">
    <location>
        <begin position="233"/>
        <end position="252"/>
    </location>
</feature>